<keyword evidence="3" id="KW-0804">Transcription</keyword>
<gene>
    <name evidence="5" type="ordered locus">GPOL_c12100</name>
</gene>
<dbReference type="KEGG" id="gpo:GPOL_c12100"/>
<dbReference type="PANTHER" id="PTHR44846">
    <property type="entry name" value="MANNOSYL-D-GLYCERATE TRANSPORT/METABOLISM SYSTEM REPRESSOR MNGR-RELATED"/>
    <property type="match status" value="1"/>
</dbReference>
<dbReference type="PANTHER" id="PTHR44846:SF17">
    <property type="entry name" value="GNTR-FAMILY TRANSCRIPTIONAL REGULATOR"/>
    <property type="match status" value="1"/>
</dbReference>
<dbReference type="InterPro" id="IPR050679">
    <property type="entry name" value="Bact_HTH_transcr_reg"/>
</dbReference>
<keyword evidence="2" id="KW-0238">DNA-binding</keyword>
<dbReference type="InterPro" id="IPR036390">
    <property type="entry name" value="WH_DNA-bd_sf"/>
</dbReference>
<proteinExistence type="predicted"/>
<dbReference type="Pfam" id="PF07702">
    <property type="entry name" value="UTRA"/>
    <property type="match status" value="1"/>
</dbReference>
<dbReference type="SMART" id="SM00866">
    <property type="entry name" value="UTRA"/>
    <property type="match status" value="1"/>
</dbReference>
<dbReference type="GO" id="GO:0045892">
    <property type="term" value="P:negative regulation of DNA-templated transcription"/>
    <property type="evidence" value="ECO:0007669"/>
    <property type="project" value="TreeGrafter"/>
</dbReference>
<dbReference type="PROSITE" id="PS50949">
    <property type="entry name" value="HTH_GNTR"/>
    <property type="match status" value="1"/>
</dbReference>
<dbReference type="PRINTS" id="PR00035">
    <property type="entry name" value="HTHGNTR"/>
</dbReference>
<evidence type="ECO:0000256" key="1">
    <source>
        <dbReference type="ARBA" id="ARBA00023015"/>
    </source>
</evidence>
<dbReference type="SMART" id="SM00345">
    <property type="entry name" value="HTH_GNTR"/>
    <property type="match status" value="1"/>
</dbReference>
<dbReference type="Gene3D" id="3.40.1410.10">
    <property type="entry name" value="Chorismate lyase-like"/>
    <property type="match status" value="1"/>
</dbReference>
<dbReference type="GO" id="GO:0003700">
    <property type="term" value="F:DNA-binding transcription factor activity"/>
    <property type="evidence" value="ECO:0007669"/>
    <property type="project" value="InterPro"/>
</dbReference>
<name>H6N2F5_GORPV</name>
<dbReference type="InterPro" id="IPR028978">
    <property type="entry name" value="Chorismate_lyase_/UTRA_dom_sf"/>
</dbReference>
<dbReference type="GeneID" id="90158275"/>
<dbReference type="InterPro" id="IPR000524">
    <property type="entry name" value="Tscrpt_reg_HTH_GntR"/>
</dbReference>
<dbReference type="InterPro" id="IPR036388">
    <property type="entry name" value="WH-like_DNA-bd_sf"/>
</dbReference>
<evidence type="ECO:0000313" key="6">
    <source>
        <dbReference type="Proteomes" id="UP000009154"/>
    </source>
</evidence>
<dbReference type="EMBL" id="CP003119">
    <property type="protein sequence ID" value="AFA72268.1"/>
    <property type="molecule type" value="Genomic_DNA"/>
</dbReference>
<organism evidence="5 6">
    <name type="scientific">Gordonia polyisoprenivorans (strain DSM 44266 / VH2)</name>
    <dbReference type="NCBI Taxonomy" id="1112204"/>
    <lineage>
        <taxon>Bacteria</taxon>
        <taxon>Bacillati</taxon>
        <taxon>Actinomycetota</taxon>
        <taxon>Actinomycetes</taxon>
        <taxon>Mycobacteriales</taxon>
        <taxon>Gordoniaceae</taxon>
        <taxon>Gordonia</taxon>
    </lineage>
</organism>
<dbReference type="SUPFAM" id="SSF64288">
    <property type="entry name" value="Chorismate lyase-like"/>
    <property type="match status" value="1"/>
</dbReference>
<evidence type="ECO:0000259" key="4">
    <source>
        <dbReference type="PROSITE" id="PS50949"/>
    </source>
</evidence>
<feature type="domain" description="HTH gntR-type" evidence="4">
    <location>
        <begin position="19"/>
        <end position="84"/>
    </location>
</feature>
<evidence type="ECO:0000256" key="3">
    <source>
        <dbReference type="ARBA" id="ARBA00023163"/>
    </source>
</evidence>
<dbReference type="Proteomes" id="UP000009154">
    <property type="component" value="Chromosome"/>
</dbReference>
<dbReference type="AlphaFoldDB" id="H6N2F5"/>
<sequence length="253" mass="28203">MQSEPPFPGRPAPPGRVRADNARVVADVLRRAIHDGAIDEALDERALIDEFNVSRNTIREALAALTDEGLIRRSPRVGTHVVARKLDHGLDALQGLQETFRRHGAVRNVVKIATLVDPPRLVARRLRLDDAQAVYIERLRYLDDEPISLDITYLVPDLGIAVLDHDLESQDVFTVLEEVAGGRLGRADMTVEAVDADPHSAAHLEIASGSSLLLLERLTHLAADDRPVDLEYIRMRSDRIFLRSTAYRNEQLP</sequence>
<dbReference type="InterPro" id="IPR011663">
    <property type="entry name" value="UTRA"/>
</dbReference>
<evidence type="ECO:0000256" key="2">
    <source>
        <dbReference type="ARBA" id="ARBA00023125"/>
    </source>
</evidence>
<protein>
    <submittedName>
        <fullName evidence="5">Putative transcriptional regulator, GntR family</fullName>
    </submittedName>
</protein>
<evidence type="ECO:0000313" key="5">
    <source>
        <dbReference type="EMBL" id="AFA72268.1"/>
    </source>
</evidence>
<dbReference type="Pfam" id="PF00392">
    <property type="entry name" value="GntR"/>
    <property type="match status" value="1"/>
</dbReference>
<dbReference type="HOGENOM" id="CLU_063236_2_2_11"/>
<dbReference type="SUPFAM" id="SSF46785">
    <property type="entry name" value="Winged helix' DNA-binding domain"/>
    <property type="match status" value="1"/>
</dbReference>
<reference evidence="5 6" key="1">
    <citation type="journal article" date="2012" name="Appl. Environ. Microbiol.">
        <title>Involvement of two latex-clearing proteins during rubber degradation and insights into the subsequent degradation pathway revealed by the genome sequence of Gordonia polyisoprenivorans strain VH2.</title>
        <authorList>
            <person name="Hiessl S."/>
            <person name="Schuldes J."/>
            <person name="Thurmer A."/>
            <person name="Halbsguth T."/>
            <person name="Broker D."/>
            <person name="Angelov A."/>
            <person name="Liebl W."/>
            <person name="Daniel R."/>
            <person name="Steinbuchel A."/>
        </authorList>
    </citation>
    <scope>NUCLEOTIDE SEQUENCE [LARGE SCALE GENOMIC DNA]</scope>
    <source>
        <strain evidence="6">DSM 44266 / VH2</strain>
    </source>
</reference>
<dbReference type="eggNOG" id="COG2188">
    <property type="taxonomic scope" value="Bacteria"/>
</dbReference>
<keyword evidence="1" id="KW-0805">Transcription regulation</keyword>
<dbReference type="GO" id="GO:0003677">
    <property type="term" value="F:DNA binding"/>
    <property type="evidence" value="ECO:0007669"/>
    <property type="project" value="UniProtKB-KW"/>
</dbReference>
<dbReference type="Gene3D" id="1.10.10.10">
    <property type="entry name" value="Winged helix-like DNA-binding domain superfamily/Winged helix DNA-binding domain"/>
    <property type="match status" value="1"/>
</dbReference>
<accession>H6N2F5</accession>
<dbReference type="CDD" id="cd07377">
    <property type="entry name" value="WHTH_GntR"/>
    <property type="match status" value="1"/>
</dbReference>
<dbReference type="RefSeq" id="WP_014359157.1">
    <property type="nucleotide sequence ID" value="NC_016906.1"/>
</dbReference>
<keyword evidence="6" id="KW-1185">Reference proteome</keyword>
<dbReference type="STRING" id="1112204.GPOL_c12100"/>